<sequence>MVRVSAGAAETLREGQVPAEQSSQIWSPAHQGLSGNEKAHATARGLTFRSIAADSPPRREELLPSGGELRTFQEIISHCKLGRKIYPAVDK</sequence>
<dbReference type="VEuPathDB" id="VectorBase:HLOH_061818"/>
<proteinExistence type="predicted"/>
<reference evidence="2 3" key="1">
    <citation type="journal article" date="2020" name="Cell">
        <title>Large-Scale Comparative Analyses of Tick Genomes Elucidate Their Genetic Diversity and Vector Capacities.</title>
        <authorList>
            <consortium name="Tick Genome and Microbiome Consortium (TIGMIC)"/>
            <person name="Jia N."/>
            <person name="Wang J."/>
            <person name="Shi W."/>
            <person name="Du L."/>
            <person name="Sun Y."/>
            <person name="Zhan W."/>
            <person name="Jiang J.F."/>
            <person name="Wang Q."/>
            <person name="Zhang B."/>
            <person name="Ji P."/>
            <person name="Bell-Sakyi L."/>
            <person name="Cui X.M."/>
            <person name="Yuan T.T."/>
            <person name="Jiang B.G."/>
            <person name="Yang W.F."/>
            <person name="Lam T.T."/>
            <person name="Chang Q.C."/>
            <person name="Ding S.J."/>
            <person name="Wang X.J."/>
            <person name="Zhu J.G."/>
            <person name="Ruan X.D."/>
            <person name="Zhao L."/>
            <person name="Wei J.T."/>
            <person name="Ye R.Z."/>
            <person name="Que T.C."/>
            <person name="Du C.H."/>
            <person name="Zhou Y.H."/>
            <person name="Cheng J.X."/>
            <person name="Dai P.F."/>
            <person name="Guo W.B."/>
            <person name="Han X.H."/>
            <person name="Huang E.J."/>
            <person name="Li L.F."/>
            <person name="Wei W."/>
            <person name="Gao Y.C."/>
            <person name="Liu J.Z."/>
            <person name="Shao H.Z."/>
            <person name="Wang X."/>
            <person name="Wang C.C."/>
            <person name="Yang T.C."/>
            <person name="Huo Q.B."/>
            <person name="Li W."/>
            <person name="Chen H.Y."/>
            <person name="Chen S.E."/>
            <person name="Zhou L.G."/>
            <person name="Ni X.B."/>
            <person name="Tian J.H."/>
            <person name="Sheng Y."/>
            <person name="Liu T."/>
            <person name="Pan Y.S."/>
            <person name="Xia L.Y."/>
            <person name="Li J."/>
            <person name="Zhao F."/>
            <person name="Cao W.C."/>
        </authorList>
    </citation>
    <scope>NUCLEOTIDE SEQUENCE [LARGE SCALE GENOMIC DNA]</scope>
    <source>
        <strain evidence="2">HaeL-2018</strain>
    </source>
</reference>
<feature type="region of interest" description="Disordered" evidence="1">
    <location>
        <begin position="1"/>
        <end position="24"/>
    </location>
</feature>
<evidence type="ECO:0000256" key="1">
    <source>
        <dbReference type="SAM" id="MobiDB-lite"/>
    </source>
</evidence>
<dbReference type="AlphaFoldDB" id="A0A9J6FNC2"/>
<keyword evidence="3" id="KW-1185">Reference proteome</keyword>
<dbReference type="Proteomes" id="UP000821853">
    <property type="component" value="Chromosome 10"/>
</dbReference>
<accession>A0A9J6FNC2</accession>
<dbReference type="EMBL" id="JABSTR010000002">
    <property type="protein sequence ID" value="KAH9364371.1"/>
    <property type="molecule type" value="Genomic_DNA"/>
</dbReference>
<name>A0A9J6FNC2_HAELO</name>
<organism evidence="2 3">
    <name type="scientific">Haemaphysalis longicornis</name>
    <name type="common">Bush tick</name>
    <dbReference type="NCBI Taxonomy" id="44386"/>
    <lineage>
        <taxon>Eukaryota</taxon>
        <taxon>Metazoa</taxon>
        <taxon>Ecdysozoa</taxon>
        <taxon>Arthropoda</taxon>
        <taxon>Chelicerata</taxon>
        <taxon>Arachnida</taxon>
        <taxon>Acari</taxon>
        <taxon>Parasitiformes</taxon>
        <taxon>Ixodida</taxon>
        <taxon>Ixodoidea</taxon>
        <taxon>Ixodidae</taxon>
        <taxon>Haemaphysalinae</taxon>
        <taxon>Haemaphysalis</taxon>
    </lineage>
</organism>
<evidence type="ECO:0000313" key="2">
    <source>
        <dbReference type="EMBL" id="KAH9364371.1"/>
    </source>
</evidence>
<protein>
    <submittedName>
        <fullName evidence="2">Uncharacterized protein</fullName>
    </submittedName>
</protein>
<gene>
    <name evidence="2" type="ORF">HPB48_021712</name>
</gene>
<evidence type="ECO:0000313" key="3">
    <source>
        <dbReference type="Proteomes" id="UP000821853"/>
    </source>
</evidence>
<comment type="caution">
    <text evidence="2">The sequence shown here is derived from an EMBL/GenBank/DDBJ whole genome shotgun (WGS) entry which is preliminary data.</text>
</comment>